<organism evidence="10 11">
    <name type="scientific">Drosophila kikkawai</name>
    <name type="common">Fruit fly</name>
    <dbReference type="NCBI Taxonomy" id="30033"/>
    <lineage>
        <taxon>Eukaryota</taxon>
        <taxon>Metazoa</taxon>
        <taxon>Ecdysozoa</taxon>
        <taxon>Arthropoda</taxon>
        <taxon>Hexapoda</taxon>
        <taxon>Insecta</taxon>
        <taxon>Pterygota</taxon>
        <taxon>Neoptera</taxon>
        <taxon>Endopterygota</taxon>
        <taxon>Diptera</taxon>
        <taxon>Brachycera</taxon>
        <taxon>Muscomorpha</taxon>
        <taxon>Ephydroidea</taxon>
        <taxon>Drosophilidae</taxon>
        <taxon>Drosophila</taxon>
        <taxon>Sophophora</taxon>
    </lineage>
</organism>
<evidence type="ECO:0000256" key="8">
    <source>
        <dbReference type="SAM" id="Phobius"/>
    </source>
</evidence>
<name>A0A6P4JAR3_DROKI</name>
<dbReference type="AlphaFoldDB" id="A0A6P4JAR3"/>
<dbReference type="PANTHER" id="PTHR43568">
    <property type="entry name" value="P PROTEIN"/>
    <property type="match status" value="1"/>
</dbReference>
<feature type="transmembrane region" description="Helical" evidence="8">
    <location>
        <begin position="216"/>
        <end position="233"/>
    </location>
</feature>
<dbReference type="RefSeq" id="XP_017032576.2">
    <property type="nucleotide sequence ID" value="XM_017177087.3"/>
</dbReference>
<evidence type="ECO:0000313" key="10">
    <source>
        <dbReference type="Proteomes" id="UP001652661"/>
    </source>
</evidence>
<keyword evidence="3" id="KW-0813">Transport</keyword>
<keyword evidence="7 8" id="KW-0472">Membrane</keyword>
<dbReference type="OrthoDB" id="442352at2759"/>
<feature type="transmembrane region" description="Helical" evidence="8">
    <location>
        <begin position="59"/>
        <end position="83"/>
    </location>
</feature>
<reference evidence="11" key="2">
    <citation type="submission" date="2025-08" db="UniProtKB">
        <authorList>
            <consortium name="RefSeq"/>
        </authorList>
    </citation>
    <scope>IDENTIFICATION</scope>
    <source>
        <strain evidence="11">14028-0561.14</strain>
        <tissue evidence="11">Whole fly</tissue>
    </source>
</reference>
<gene>
    <name evidence="11" type="primary">LOC108081847</name>
</gene>
<feature type="transmembrane region" description="Helical" evidence="8">
    <location>
        <begin position="239"/>
        <end position="257"/>
    </location>
</feature>
<dbReference type="GO" id="GO:0005886">
    <property type="term" value="C:plasma membrane"/>
    <property type="evidence" value="ECO:0007669"/>
    <property type="project" value="UniProtKB-SubCell"/>
</dbReference>
<evidence type="ECO:0000259" key="9">
    <source>
        <dbReference type="Pfam" id="PF03600"/>
    </source>
</evidence>
<dbReference type="Proteomes" id="UP001652661">
    <property type="component" value="Chromosome 2R"/>
</dbReference>
<feature type="transmembrane region" description="Helical" evidence="8">
    <location>
        <begin position="673"/>
        <end position="694"/>
    </location>
</feature>
<feature type="transmembrane region" description="Helical" evidence="8">
    <location>
        <begin position="589"/>
        <end position="619"/>
    </location>
</feature>
<feature type="transmembrane region" description="Helical" evidence="8">
    <location>
        <begin position="513"/>
        <end position="530"/>
    </location>
</feature>
<dbReference type="InterPro" id="IPR004680">
    <property type="entry name" value="Cit_transptr-like_dom"/>
</dbReference>
<keyword evidence="4" id="KW-1003">Cell membrane</keyword>
<accession>A0A6P4JAR3</accession>
<dbReference type="InterPro" id="IPR051475">
    <property type="entry name" value="Diverse_Ion_Transporter"/>
</dbReference>
<feature type="transmembrane region" description="Helical" evidence="8">
    <location>
        <begin position="542"/>
        <end position="558"/>
    </location>
</feature>
<comment type="subcellular location">
    <subcellularLocation>
        <location evidence="1">Cell membrane</location>
        <topology evidence="1">Multi-pass membrane protein</topology>
    </subcellularLocation>
</comment>
<dbReference type="Pfam" id="PF03600">
    <property type="entry name" value="CitMHS"/>
    <property type="match status" value="1"/>
</dbReference>
<protein>
    <submittedName>
        <fullName evidence="11">P protein isoform X1</fullName>
    </submittedName>
</protein>
<dbReference type="PANTHER" id="PTHR43568:SF1">
    <property type="entry name" value="P PROTEIN"/>
    <property type="match status" value="1"/>
</dbReference>
<feature type="transmembrane region" description="Helical" evidence="8">
    <location>
        <begin position="269"/>
        <end position="288"/>
    </location>
</feature>
<keyword evidence="6 8" id="KW-1133">Transmembrane helix</keyword>
<evidence type="ECO:0000313" key="11">
    <source>
        <dbReference type="RefSeq" id="XP_017032576.2"/>
    </source>
</evidence>
<feature type="transmembrane region" description="Helical" evidence="8">
    <location>
        <begin position="398"/>
        <end position="417"/>
    </location>
</feature>
<keyword evidence="10" id="KW-1185">Reference proteome</keyword>
<evidence type="ECO:0000256" key="6">
    <source>
        <dbReference type="ARBA" id="ARBA00022989"/>
    </source>
</evidence>
<evidence type="ECO:0000256" key="1">
    <source>
        <dbReference type="ARBA" id="ARBA00004651"/>
    </source>
</evidence>
<dbReference type="CDD" id="cd01116">
    <property type="entry name" value="P_permease"/>
    <property type="match status" value="1"/>
</dbReference>
<keyword evidence="5 8" id="KW-0812">Transmembrane</keyword>
<proteinExistence type="inferred from homology"/>
<evidence type="ECO:0000256" key="5">
    <source>
        <dbReference type="ARBA" id="ARBA00022692"/>
    </source>
</evidence>
<reference evidence="10" key="1">
    <citation type="submission" date="2025-05" db="UniProtKB">
        <authorList>
            <consortium name="RefSeq"/>
        </authorList>
    </citation>
    <scope>NUCLEOTIDE SEQUENCE [LARGE SCALE GENOMIC DNA]</scope>
    <source>
        <strain evidence="10">14028-0561.14</strain>
    </source>
</reference>
<sequence length="718" mass="80435">MSWLKSIFEFGTFDLCVYKMKILNETSSVINSHRLNSRILRLRAWTDWFEEQHQHNGRFWLVIHIVKLCVLLAVWVYFTFVLVSNNTETKITKTLVTAMPNEIVLRKVTLAQDYLKITLRGPIDAYLTEHPQGGETFGAGVRVEYRNSNLNEIYQHTALWNIVLDSTAKNGEATKFFEIAPPDAEDTQAVVSVESKSATPVSLLIEVEARPMSNRAVIYAGLLIILLFSVLTANILDRTFVALLVGAIGIAVLTVLCDRPDLTTIVSFVNFETLMLLFGLMVIVDRMATTGIFNYLVVLIYRVSMGQAWPLVFFLSMLTAFLSAFLNSHNMALVLTPITIRLCETMALQTQLVLIIMAIYANLGGALTPLGTAANAIVSNHPVAVANGVNFVNFFGHMLPGVLVAVLVAFPLLYLTLRKRLFRLDQNQIDRMDLMAEGMKPPTESLLQLIAQRELRQPSKWWLKPGDNYNHTLARLEDSYRIRDKPLLIKCCITLAFIYLCMILHSFRGVADGGTLGWVILLAAFLLIILDNKSHLDGTLEIIQWTILLFIAALYVLTETVARLGLFKWLGDHAAKALSEEELRNQSRVAIMVLIWTTACLSILIDNIAVTNIMLSFCFEVTDSNQLPVRPMIWAIIFGGCFGGNGSLLAAMSNQTLAWIAQKAGYKIHFCRFFVIGFPIMIVTLVIGSGYLLIDQTLTRAPNPLSPNVNKIYDFRAE</sequence>
<dbReference type="GeneID" id="108081847"/>
<comment type="similarity">
    <text evidence="2">Belongs to the CitM (TC 2.A.11) transporter family.</text>
</comment>
<evidence type="ECO:0000256" key="4">
    <source>
        <dbReference type="ARBA" id="ARBA00022475"/>
    </source>
</evidence>
<dbReference type="PRINTS" id="PR00758">
    <property type="entry name" value="ARSENICPUMP"/>
</dbReference>
<evidence type="ECO:0000256" key="7">
    <source>
        <dbReference type="ARBA" id="ARBA00023136"/>
    </source>
</evidence>
<feature type="domain" description="Citrate transporter-like" evidence="9">
    <location>
        <begin position="233"/>
        <end position="639"/>
    </location>
</feature>
<evidence type="ECO:0000256" key="3">
    <source>
        <dbReference type="ARBA" id="ARBA00022448"/>
    </source>
</evidence>
<feature type="transmembrane region" description="Helical" evidence="8">
    <location>
        <begin position="631"/>
        <end position="653"/>
    </location>
</feature>
<evidence type="ECO:0000256" key="2">
    <source>
        <dbReference type="ARBA" id="ARBA00009843"/>
    </source>
</evidence>
<feature type="transmembrane region" description="Helical" evidence="8">
    <location>
        <begin position="308"/>
        <end position="326"/>
    </location>
</feature>
<dbReference type="InterPro" id="IPR000802">
    <property type="entry name" value="Arsenical_pump_ArsB"/>
</dbReference>
<dbReference type="GO" id="GO:0015105">
    <property type="term" value="F:arsenite transmembrane transporter activity"/>
    <property type="evidence" value="ECO:0007669"/>
    <property type="project" value="InterPro"/>
</dbReference>